<organism evidence="1 3">
    <name type="scientific">Gossypium arboreum</name>
    <name type="common">Tree cotton</name>
    <name type="synonym">Gossypium nanking</name>
    <dbReference type="NCBI Taxonomy" id="29729"/>
    <lineage>
        <taxon>Eukaryota</taxon>
        <taxon>Viridiplantae</taxon>
        <taxon>Streptophyta</taxon>
        <taxon>Embryophyta</taxon>
        <taxon>Tracheophyta</taxon>
        <taxon>Spermatophyta</taxon>
        <taxon>Magnoliopsida</taxon>
        <taxon>eudicotyledons</taxon>
        <taxon>Gunneridae</taxon>
        <taxon>Pentapetalae</taxon>
        <taxon>rosids</taxon>
        <taxon>malvids</taxon>
        <taxon>Malvales</taxon>
        <taxon>Malvaceae</taxon>
        <taxon>Malvoideae</taxon>
        <taxon>Gossypium</taxon>
    </lineage>
</organism>
<reference evidence="3" key="2">
    <citation type="submission" date="2014-09" db="EMBL/GenBank/DDBJ databases">
        <authorList>
            <person name="Mudge J."/>
            <person name="Ramaraj T."/>
            <person name="Lindquist I.E."/>
            <person name="Bharti A.K."/>
            <person name="Sundararajan A."/>
            <person name="Cameron C.T."/>
            <person name="Woodward J.E."/>
            <person name="May G.D."/>
            <person name="Brubaker C."/>
            <person name="Broadhvest J."/>
            <person name="Wilkins T.A."/>
        </authorList>
    </citation>
    <scope>NUCLEOTIDE SEQUENCE</scope>
    <source>
        <strain evidence="3">cv. AKA8401</strain>
    </source>
</reference>
<dbReference type="EMBL" id="JRRC01467903">
    <property type="protein sequence ID" value="KHG07117.1"/>
    <property type="molecule type" value="Genomic_DNA"/>
</dbReference>
<keyword evidence="3" id="KW-1185">Reference proteome</keyword>
<gene>
    <name evidence="2" type="ORF">F383_28902</name>
    <name evidence="1" type="ORF">F383_33470</name>
</gene>
<name>A0A0B0N391_GOSAR</name>
<dbReference type="AlphaFoldDB" id="A0A0B0N391"/>
<evidence type="ECO:0000313" key="3">
    <source>
        <dbReference type="Proteomes" id="UP000032142"/>
    </source>
</evidence>
<protein>
    <submittedName>
        <fullName evidence="1">Uncharacterized protein</fullName>
    </submittedName>
</protein>
<dbReference type="Proteomes" id="UP000032142">
    <property type="component" value="Unassembled WGS sequence"/>
</dbReference>
<reference evidence="1" key="1">
    <citation type="submission" date="2014-09" db="EMBL/GenBank/DDBJ databases">
        <title>G. arboreum L. cv. AKA8401 A2 genome assembly version 1.0.</title>
        <authorList>
            <person name="Mudge J."/>
            <person name="Ramaraj T."/>
            <person name="Lindquist I.E."/>
            <person name="Bharti A.K."/>
            <person name="Sundararajan A."/>
            <person name="Cameron C.T."/>
            <person name="Woodward J.E."/>
            <person name="May G.D."/>
            <person name="Brubaker C."/>
            <person name="Broadhvest J."/>
            <person name="Wilkins T.A."/>
        </authorList>
    </citation>
    <scope>NUCLEOTIDE SEQUENCE</scope>
</reference>
<proteinExistence type="predicted"/>
<dbReference type="EMBL" id="KN423114">
    <property type="protein sequence ID" value="KHG22870.1"/>
    <property type="molecule type" value="Genomic_DNA"/>
</dbReference>
<accession>A0A0B0N391</accession>
<evidence type="ECO:0000313" key="2">
    <source>
        <dbReference type="EMBL" id="KHG22870.1"/>
    </source>
</evidence>
<evidence type="ECO:0000313" key="1">
    <source>
        <dbReference type="EMBL" id="KHG07117.1"/>
    </source>
</evidence>
<sequence length="33" mass="4062">MLKEYDIRKSHTNLRNSIGYECHDIRLSRCDYM</sequence>